<dbReference type="Gene3D" id="2.40.30.30">
    <property type="entry name" value="Riboflavin kinase-like"/>
    <property type="match status" value="1"/>
</dbReference>
<dbReference type="PANTHER" id="PTHR22749:SF6">
    <property type="entry name" value="RIBOFLAVIN KINASE"/>
    <property type="match status" value="1"/>
</dbReference>
<keyword evidence="4 15" id="KW-0285">Flavoprotein</keyword>
<evidence type="ECO:0000256" key="10">
    <source>
        <dbReference type="ARBA" id="ARBA00022827"/>
    </source>
</evidence>
<evidence type="ECO:0000256" key="14">
    <source>
        <dbReference type="ARBA" id="ARBA00049494"/>
    </source>
</evidence>
<dbReference type="SMART" id="SM00904">
    <property type="entry name" value="Flavokinase"/>
    <property type="match status" value="1"/>
</dbReference>
<keyword evidence="9 15" id="KW-0418">Kinase</keyword>
<evidence type="ECO:0000313" key="18">
    <source>
        <dbReference type="Proteomes" id="UP000050823"/>
    </source>
</evidence>
<dbReference type="PANTHER" id="PTHR22749">
    <property type="entry name" value="RIBOFLAVIN KINASE/FMN ADENYLYLTRANSFERASE"/>
    <property type="match status" value="1"/>
</dbReference>
<evidence type="ECO:0000256" key="12">
    <source>
        <dbReference type="ARBA" id="ARBA00023268"/>
    </source>
</evidence>
<dbReference type="GO" id="GO:0003919">
    <property type="term" value="F:FMN adenylyltransferase activity"/>
    <property type="evidence" value="ECO:0007669"/>
    <property type="project" value="UniProtKB-UniRule"/>
</dbReference>
<keyword evidence="11 15" id="KW-0067">ATP-binding</keyword>
<dbReference type="EC" id="2.7.7.2" evidence="15"/>
<evidence type="ECO:0000256" key="15">
    <source>
        <dbReference type="PIRNR" id="PIRNR004491"/>
    </source>
</evidence>
<feature type="domain" description="Riboflavin kinase" evidence="16">
    <location>
        <begin position="189"/>
        <end position="314"/>
    </location>
</feature>
<name>A0AA89I7H9_9LACO</name>
<dbReference type="EMBL" id="AYZB01000035">
    <property type="protein sequence ID" value="KRM22442.1"/>
    <property type="molecule type" value="Genomic_DNA"/>
</dbReference>
<dbReference type="Gene3D" id="3.40.50.620">
    <property type="entry name" value="HUPs"/>
    <property type="match status" value="1"/>
</dbReference>
<evidence type="ECO:0000256" key="1">
    <source>
        <dbReference type="ARBA" id="ARBA00002121"/>
    </source>
</evidence>
<dbReference type="AlphaFoldDB" id="A0AA89I7H9"/>
<evidence type="ECO:0000256" key="8">
    <source>
        <dbReference type="ARBA" id="ARBA00022741"/>
    </source>
</evidence>
<organism evidence="17 18">
    <name type="scientific">Latilactobacillus graminis DSM 20719</name>
    <dbReference type="NCBI Taxonomy" id="1423752"/>
    <lineage>
        <taxon>Bacteria</taxon>
        <taxon>Bacillati</taxon>
        <taxon>Bacillota</taxon>
        <taxon>Bacilli</taxon>
        <taxon>Lactobacillales</taxon>
        <taxon>Lactobacillaceae</taxon>
        <taxon>Latilactobacillus</taxon>
    </lineage>
</organism>
<dbReference type="InterPro" id="IPR023465">
    <property type="entry name" value="Riboflavin_kinase_dom_sf"/>
</dbReference>
<dbReference type="GO" id="GO:0008531">
    <property type="term" value="F:riboflavin kinase activity"/>
    <property type="evidence" value="ECO:0007669"/>
    <property type="project" value="UniProtKB-UniRule"/>
</dbReference>
<dbReference type="GO" id="GO:0005524">
    <property type="term" value="F:ATP binding"/>
    <property type="evidence" value="ECO:0007669"/>
    <property type="project" value="UniProtKB-UniRule"/>
</dbReference>
<dbReference type="InterPro" id="IPR015864">
    <property type="entry name" value="FAD_synthase"/>
</dbReference>
<evidence type="ECO:0000259" key="16">
    <source>
        <dbReference type="SMART" id="SM00904"/>
    </source>
</evidence>
<comment type="pathway">
    <text evidence="2 15">Cofactor biosynthesis; FAD biosynthesis; FAD from FMN: step 1/1.</text>
</comment>
<dbReference type="CDD" id="cd02064">
    <property type="entry name" value="FAD_synthetase_N"/>
    <property type="match status" value="1"/>
</dbReference>
<evidence type="ECO:0000256" key="5">
    <source>
        <dbReference type="ARBA" id="ARBA00022643"/>
    </source>
</evidence>
<comment type="function">
    <text evidence="1">Catalyzes the phosphorylation of riboflavin to FMN followed by the adenylation of FMN to FAD.</text>
</comment>
<dbReference type="SUPFAM" id="SSF52374">
    <property type="entry name" value="Nucleotidylyl transferase"/>
    <property type="match status" value="1"/>
</dbReference>
<evidence type="ECO:0000256" key="7">
    <source>
        <dbReference type="ARBA" id="ARBA00022695"/>
    </source>
</evidence>
<comment type="similarity">
    <text evidence="15">Belongs to the ribF family.</text>
</comment>
<comment type="catalytic activity">
    <reaction evidence="13 15">
        <text>riboflavin + ATP = FMN + ADP + H(+)</text>
        <dbReference type="Rhea" id="RHEA:14357"/>
        <dbReference type="ChEBI" id="CHEBI:15378"/>
        <dbReference type="ChEBI" id="CHEBI:30616"/>
        <dbReference type="ChEBI" id="CHEBI:57986"/>
        <dbReference type="ChEBI" id="CHEBI:58210"/>
        <dbReference type="ChEBI" id="CHEBI:456216"/>
        <dbReference type="EC" id="2.7.1.26"/>
    </reaction>
</comment>
<dbReference type="Pfam" id="PF06574">
    <property type="entry name" value="FAD_syn"/>
    <property type="match status" value="1"/>
</dbReference>
<evidence type="ECO:0000256" key="13">
    <source>
        <dbReference type="ARBA" id="ARBA00047880"/>
    </source>
</evidence>
<dbReference type="GO" id="GO:0006747">
    <property type="term" value="P:FAD biosynthetic process"/>
    <property type="evidence" value="ECO:0007669"/>
    <property type="project" value="UniProtKB-UniRule"/>
</dbReference>
<evidence type="ECO:0000256" key="6">
    <source>
        <dbReference type="ARBA" id="ARBA00022679"/>
    </source>
</evidence>
<proteinExistence type="inferred from homology"/>
<dbReference type="GO" id="GO:0009398">
    <property type="term" value="P:FMN biosynthetic process"/>
    <property type="evidence" value="ECO:0007669"/>
    <property type="project" value="UniProtKB-UniRule"/>
</dbReference>
<gene>
    <name evidence="17" type="ORF">FC90_GL001045</name>
</gene>
<keyword evidence="6 15" id="KW-0808">Transferase</keyword>
<comment type="pathway">
    <text evidence="3 15">Cofactor biosynthesis; FMN biosynthesis; FMN from riboflavin (ATP route): step 1/1.</text>
</comment>
<dbReference type="InterPro" id="IPR015865">
    <property type="entry name" value="Riboflavin_kinase_bac/euk"/>
</dbReference>
<comment type="caution">
    <text evidence="17">The sequence shown here is derived from an EMBL/GenBank/DDBJ whole genome shotgun (WGS) entry which is preliminary data.</text>
</comment>
<dbReference type="EC" id="2.7.1.26" evidence="15"/>
<dbReference type="GO" id="GO:0009231">
    <property type="term" value="P:riboflavin biosynthetic process"/>
    <property type="evidence" value="ECO:0007669"/>
    <property type="project" value="InterPro"/>
</dbReference>
<dbReference type="Proteomes" id="UP000050823">
    <property type="component" value="Unassembled WGS sequence"/>
</dbReference>
<protein>
    <recommendedName>
        <fullName evidence="15">Riboflavin biosynthesis protein</fullName>
    </recommendedName>
    <domain>
        <recommendedName>
            <fullName evidence="15">Riboflavin kinase</fullName>
            <ecNumber evidence="15">2.7.1.26</ecNumber>
        </recommendedName>
        <alternativeName>
            <fullName evidence="15">Flavokinase</fullName>
        </alternativeName>
    </domain>
    <domain>
        <recommendedName>
            <fullName evidence="15">FMN adenylyltransferase</fullName>
            <ecNumber evidence="15">2.7.7.2</ecNumber>
        </recommendedName>
        <alternativeName>
            <fullName evidence="15">FAD pyrophosphorylase</fullName>
        </alternativeName>
        <alternativeName>
            <fullName evidence="15">FAD synthase</fullName>
        </alternativeName>
    </domain>
</protein>
<dbReference type="SUPFAM" id="SSF82114">
    <property type="entry name" value="Riboflavin kinase-like"/>
    <property type="match status" value="1"/>
</dbReference>
<evidence type="ECO:0000256" key="9">
    <source>
        <dbReference type="ARBA" id="ARBA00022777"/>
    </source>
</evidence>
<dbReference type="FunFam" id="3.40.50.620:FF:000021">
    <property type="entry name" value="Riboflavin biosynthesis protein"/>
    <property type="match status" value="1"/>
</dbReference>
<dbReference type="PIRSF" id="PIRSF004491">
    <property type="entry name" value="FAD_Synth"/>
    <property type="match status" value="1"/>
</dbReference>
<keyword evidence="10 15" id="KW-0274">FAD</keyword>
<keyword evidence="8 15" id="KW-0547">Nucleotide-binding</keyword>
<comment type="catalytic activity">
    <reaction evidence="14 15">
        <text>FMN + ATP + H(+) = FAD + diphosphate</text>
        <dbReference type="Rhea" id="RHEA:17237"/>
        <dbReference type="ChEBI" id="CHEBI:15378"/>
        <dbReference type="ChEBI" id="CHEBI:30616"/>
        <dbReference type="ChEBI" id="CHEBI:33019"/>
        <dbReference type="ChEBI" id="CHEBI:57692"/>
        <dbReference type="ChEBI" id="CHEBI:58210"/>
        <dbReference type="EC" id="2.7.7.2"/>
    </reaction>
</comment>
<dbReference type="InterPro" id="IPR023468">
    <property type="entry name" value="Riboflavin_kinase"/>
</dbReference>
<accession>A0AA89I7H9</accession>
<evidence type="ECO:0000256" key="11">
    <source>
        <dbReference type="ARBA" id="ARBA00022840"/>
    </source>
</evidence>
<keyword evidence="7 15" id="KW-0548">Nucleotidyltransferase</keyword>
<reference evidence="17 18" key="1">
    <citation type="journal article" date="2015" name="Genome Announc.">
        <title>Expanding the biotechnology potential of lactobacilli through comparative genomics of 213 strains and associated genera.</title>
        <authorList>
            <person name="Sun Z."/>
            <person name="Harris H.M."/>
            <person name="McCann A."/>
            <person name="Guo C."/>
            <person name="Argimon S."/>
            <person name="Zhang W."/>
            <person name="Yang X."/>
            <person name="Jeffery I.B."/>
            <person name="Cooney J.C."/>
            <person name="Kagawa T.F."/>
            <person name="Liu W."/>
            <person name="Song Y."/>
            <person name="Salvetti E."/>
            <person name="Wrobel A."/>
            <person name="Rasinkangas P."/>
            <person name="Parkhill J."/>
            <person name="Rea M.C."/>
            <person name="O'Sullivan O."/>
            <person name="Ritari J."/>
            <person name="Douillard F.P."/>
            <person name="Paul Ross R."/>
            <person name="Yang R."/>
            <person name="Briner A.E."/>
            <person name="Felis G.E."/>
            <person name="de Vos W.M."/>
            <person name="Barrangou R."/>
            <person name="Klaenhammer T.R."/>
            <person name="Caufield P.W."/>
            <person name="Cui Y."/>
            <person name="Zhang H."/>
            <person name="O'Toole P.W."/>
        </authorList>
    </citation>
    <scope>NUCLEOTIDE SEQUENCE [LARGE SCALE GENOMIC DNA]</scope>
    <source>
        <strain evidence="17 18">DSM 20719</strain>
    </source>
</reference>
<evidence type="ECO:0000256" key="3">
    <source>
        <dbReference type="ARBA" id="ARBA00005201"/>
    </source>
</evidence>
<dbReference type="Pfam" id="PF01687">
    <property type="entry name" value="Flavokinase"/>
    <property type="match status" value="1"/>
</dbReference>
<dbReference type="NCBIfam" id="TIGR00083">
    <property type="entry name" value="ribF"/>
    <property type="match status" value="1"/>
</dbReference>
<evidence type="ECO:0000256" key="4">
    <source>
        <dbReference type="ARBA" id="ARBA00022630"/>
    </source>
</evidence>
<sequence length="320" mass="36092">MKIMRVIELNHPYSQDQVPTDQVVLALGFFDGVHRGHQAVIHQAKQIAVQKKLPLAVMTFDIHPAIVYRNADRATFRYLSTIDRKQTLMADLGVDLLYIVHFNEAFAKLDPQTFVDQYLVALHAETVVAGFDYTYGKKSVANMTTLTDYAQGRFNIVTVAEHDYHGAKIGSTLIRDYLDAGRITEANELLGYVYQTTGEVVHGEARGRELGFPTANIESQQPERLPGIGIYAVRLFVQGQWYLGMASIGRNVTFHRNNPVTVEINLLDFNADIYGESVKVDWHQYLRGEVKFNSAKELVAQLHQDEANTRAYFAQLAGQQ</sequence>
<evidence type="ECO:0000313" key="17">
    <source>
        <dbReference type="EMBL" id="KRM22442.1"/>
    </source>
</evidence>
<dbReference type="FunFam" id="2.40.30.30:FF:000003">
    <property type="entry name" value="Riboflavin biosynthesis protein"/>
    <property type="match status" value="1"/>
</dbReference>
<keyword evidence="12" id="KW-0511">Multifunctional enzyme</keyword>
<dbReference type="InterPro" id="IPR014729">
    <property type="entry name" value="Rossmann-like_a/b/a_fold"/>
</dbReference>
<evidence type="ECO:0000256" key="2">
    <source>
        <dbReference type="ARBA" id="ARBA00004726"/>
    </source>
</evidence>
<dbReference type="InterPro" id="IPR002606">
    <property type="entry name" value="Riboflavin_kinase_bac"/>
</dbReference>
<keyword evidence="5 15" id="KW-0288">FMN</keyword>